<protein>
    <submittedName>
        <fullName evidence="2">DUF983 domain-containing protein</fullName>
    </submittedName>
</protein>
<keyword evidence="3" id="KW-1185">Reference proteome</keyword>
<keyword evidence="1" id="KW-1133">Transmembrane helix</keyword>
<feature type="transmembrane region" description="Helical" evidence="1">
    <location>
        <begin position="20"/>
        <end position="44"/>
    </location>
</feature>
<evidence type="ECO:0000256" key="1">
    <source>
        <dbReference type="SAM" id="Phobius"/>
    </source>
</evidence>
<dbReference type="EMBL" id="JAQGEF010000002">
    <property type="protein sequence ID" value="MDA3613758.1"/>
    <property type="molecule type" value="Genomic_DNA"/>
</dbReference>
<dbReference type="RefSeq" id="WP_407030086.1">
    <property type="nucleotide sequence ID" value="NZ_JAQGEF010000002.1"/>
</dbReference>
<feature type="transmembrane region" description="Helical" evidence="1">
    <location>
        <begin position="56"/>
        <end position="78"/>
    </location>
</feature>
<reference evidence="2 3" key="1">
    <citation type="submission" date="2022-12" db="EMBL/GenBank/DDBJ databases">
        <title>Chitinophagaceae gen. sp. nov., a new member of the family Chitinophagaceae, isolated from soil in a chemical factory.</title>
        <authorList>
            <person name="Ke Z."/>
        </authorList>
    </citation>
    <scope>NUCLEOTIDE SEQUENCE [LARGE SCALE GENOMIC DNA]</scope>
    <source>
        <strain evidence="2 3">LY-5</strain>
    </source>
</reference>
<keyword evidence="1" id="KW-0472">Membrane</keyword>
<sequence length="112" mass="13016">MKMHDKCEVCGQPMEMEVGFYYGSGYVSYALSVALSVATFIAWWVLIGFSLDDNRIFYWLIANGVALGLLQPVLMRLARAGWLAIFVRYNKNWKERPAEKAERMIKEWQNGW</sequence>
<comment type="caution">
    <text evidence="2">The sequence shown here is derived from an EMBL/GenBank/DDBJ whole genome shotgun (WGS) entry which is preliminary data.</text>
</comment>
<gene>
    <name evidence="2" type="ORF">O3P16_02980</name>
</gene>
<accession>A0ABT4UFZ0</accession>
<name>A0ABT4UFZ0_9BACT</name>
<dbReference type="Proteomes" id="UP001210231">
    <property type="component" value="Unassembled WGS sequence"/>
</dbReference>
<evidence type="ECO:0000313" key="3">
    <source>
        <dbReference type="Proteomes" id="UP001210231"/>
    </source>
</evidence>
<keyword evidence="1" id="KW-0812">Transmembrane</keyword>
<proteinExistence type="predicted"/>
<organism evidence="2 3">
    <name type="scientific">Polluticaenibacter yanchengensis</name>
    <dbReference type="NCBI Taxonomy" id="3014562"/>
    <lineage>
        <taxon>Bacteria</taxon>
        <taxon>Pseudomonadati</taxon>
        <taxon>Bacteroidota</taxon>
        <taxon>Chitinophagia</taxon>
        <taxon>Chitinophagales</taxon>
        <taxon>Chitinophagaceae</taxon>
        <taxon>Polluticaenibacter</taxon>
    </lineage>
</organism>
<evidence type="ECO:0000313" key="2">
    <source>
        <dbReference type="EMBL" id="MDA3613758.1"/>
    </source>
</evidence>